<dbReference type="Pfam" id="PF12923">
    <property type="entry name" value="RRP7"/>
    <property type="match status" value="1"/>
</dbReference>
<dbReference type="PANTHER" id="PTHR13191">
    <property type="entry name" value="RIBOSOMAL RNA PROCESSING PROTEIN 7-RELATED"/>
    <property type="match status" value="1"/>
</dbReference>
<feature type="domain" description="Ribosomal RNA-processing protein 7 C-terminal" evidence="3">
    <location>
        <begin position="232"/>
        <end position="276"/>
    </location>
</feature>
<feature type="region of interest" description="Disordered" evidence="2">
    <location>
        <begin position="1"/>
        <end position="21"/>
    </location>
</feature>
<evidence type="ECO:0000256" key="1">
    <source>
        <dbReference type="ARBA" id="ARBA00006110"/>
    </source>
</evidence>
<evidence type="ECO:0000313" key="4">
    <source>
        <dbReference type="Proteomes" id="UP000036681"/>
    </source>
</evidence>
<dbReference type="WBParaSite" id="ALUE_0002103201-mRNA-1">
    <property type="protein sequence ID" value="ALUE_0002103201-mRNA-1"/>
    <property type="gene ID" value="ALUE_0002103201"/>
</dbReference>
<proteinExistence type="inferred from homology"/>
<protein>
    <submittedName>
        <fullName evidence="5">RRP7 domain-containing protein</fullName>
    </submittedName>
</protein>
<reference evidence="5" key="1">
    <citation type="submission" date="2017-02" db="UniProtKB">
        <authorList>
            <consortium name="WormBaseParasite"/>
        </authorList>
    </citation>
    <scope>IDENTIFICATION</scope>
</reference>
<sequence>MNGNRIIKKSEEADFETAKVKRRKKTNTESIIIDKSKKFDSELAEMKGSKRAVFEAAKIEGSEMGGESACVPSNTTTSADGSFDPSKLRAIRYQLSDNYHAKRSLFLKAIRYQLSDNYHAKRSLFLKGDASDPLSLLILNIPPFISLESVRTILEHTIVDDTIKEVILKRSMIKGADPNETYRVASVRFENEEEVEGALRNCDSKKHFICLSDIGIDILTCGITKYVREYREAFIRADELQKRVDSFFEVHDAKILEEKQKAKKMHNVPDAEGWITEKQKAKKMHNVPDAEGWITVTRSRRFSFSLIYNDGYLKLIY</sequence>
<evidence type="ECO:0000256" key="2">
    <source>
        <dbReference type="SAM" id="MobiDB-lite"/>
    </source>
</evidence>
<feature type="compositionally biased region" description="Basic and acidic residues" evidence="2">
    <location>
        <begin position="8"/>
        <end position="19"/>
    </location>
</feature>
<keyword evidence="4" id="KW-1185">Reference proteome</keyword>
<dbReference type="PANTHER" id="PTHR13191:SF0">
    <property type="entry name" value="RIBOSOMAL RNA-PROCESSING PROTEIN 7 HOMOLOG A-RELATED"/>
    <property type="match status" value="1"/>
</dbReference>
<name>A0A0M3IQK4_ASCLU</name>
<dbReference type="GO" id="GO:0006364">
    <property type="term" value="P:rRNA processing"/>
    <property type="evidence" value="ECO:0007669"/>
    <property type="project" value="TreeGrafter"/>
</dbReference>
<evidence type="ECO:0000313" key="5">
    <source>
        <dbReference type="WBParaSite" id="ALUE_0002103201-mRNA-1"/>
    </source>
</evidence>
<dbReference type="InterPro" id="IPR040446">
    <property type="entry name" value="RRP7"/>
</dbReference>
<accession>A0A0M3IQK4</accession>
<dbReference type="GO" id="GO:0032545">
    <property type="term" value="C:CURI complex"/>
    <property type="evidence" value="ECO:0007669"/>
    <property type="project" value="TreeGrafter"/>
</dbReference>
<dbReference type="GO" id="GO:0034456">
    <property type="term" value="C:UTP-C complex"/>
    <property type="evidence" value="ECO:0007669"/>
    <property type="project" value="TreeGrafter"/>
</dbReference>
<evidence type="ECO:0000259" key="3">
    <source>
        <dbReference type="Pfam" id="PF12923"/>
    </source>
</evidence>
<dbReference type="Proteomes" id="UP000036681">
    <property type="component" value="Unplaced"/>
</dbReference>
<dbReference type="InterPro" id="IPR024326">
    <property type="entry name" value="RRP7_C"/>
</dbReference>
<comment type="similarity">
    <text evidence="1">Belongs to the RRP7 family.</text>
</comment>
<organism evidence="4 5">
    <name type="scientific">Ascaris lumbricoides</name>
    <name type="common">Giant roundworm</name>
    <dbReference type="NCBI Taxonomy" id="6252"/>
    <lineage>
        <taxon>Eukaryota</taxon>
        <taxon>Metazoa</taxon>
        <taxon>Ecdysozoa</taxon>
        <taxon>Nematoda</taxon>
        <taxon>Chromadorea</taxon>
        <taxon>Rhabditida</taxon>
        <taxon>Spirurina</taxon>
        <taxon>Ascaridomorpha</taxon>
        <taxon>Ascaridoidea</taxon>
        <taxon>Ascarididae</taxon>
        <taxon>Ascaris</taxon>
    </lineage>
</organism>
<dbReference type="GO" id="GO:0000028">
    <property type="term" value="P:ribosomal small subunit assembly"/>
    <property type="evidence" value="ECO:0007669"/>
    <property type="project" value="TreeGrafter"/>
</dbReference>
<dbReference type="AlphaFoldDB" id="A0A0M3IQK4"/>